<feature type="non-terminal residue" evidence="3">
    <location>
        <position position="1"/>
    </location>
</feature>
<keyword evidence="4" id="KW-1185">Reference proteome</keyword>
<feature type="domain" description="Helicase-associated" evidence="2">
    <location>
        <begin position="117"/>
        <end position="195"/>
    </location>
</feature>
<dbReference type="Pfam" id="PF03457">
    <property type="entry name" value="HA"/>
    <property type="match status" value="3"/>
</dbReference>
<dbReference type="Gene3D" id="6.10.140.530">
    <property type="match status" value="3"/>
</dbReference>
<feature type="domain" description="Helicase-associated" evidence="2">
    <location>
        <begin position="273"/>
        <end position="350"/>
    </location>
</feature>
<name>K0RIG3_THAOC</name>
<reference evidence="3 4" key="1">
    <citation type="journal article" date="2012" name="Genome Biol.">
        <title>Genome and low-iron response of an oceanic diatom adapted to chronic iron limitation.</title>
        <authorList>
            <person name="Lommer M."/>
            <person name="Specht M."/>
            <person name="Roy A.S."/>
            <person name="Kraemer L."/>
            <person name="Andreson R."/>
            <person name="Gutowska M.A."/>
            <person name="Wolf J."/>
            <person name="Bergner S.V."/>
            <person name="Schilhabel M.B."/>
            <person name="Klostermeier U.C."/>
            <person name="Beiko R.G."/>
            <person name="Rosenstiel P."/>
            <person name="Hippler M."/>
            <person name="Laroche J."/>
        </authorList>
    </citation>
    <scope>NUCLEOTIDE SEQUENCE [LARGE SCALE GENOMIC DNA]</scope>
    <source>
        <strain evidence="3 4">CCMP1005</strain>
    </source>
</reference>
<dbReference type="EMBL" id="AGNL01047747">
    <property type="protein sequence ID" value="EJK46447.1"/>
    <property type="molecule type" value="Genomic_DNA"/>
</dbReference>
<sequence>SEGGAPASAPASSARRRNRRAPAGGVNTPALAGLLGKFEEAFLVIPNLTAGSGSDAAGDGKGGDAPLPFLETSLRDGLHALVAAREESGLPRRSRRQQRVADGGKSGRKRRRKLPPVDFDTIFERLKEFKEVNGHCNVQKSYSDQQLANFVRGIRERKSTLARSGVEFEELGPDEQPLTRTVTRERYDKLNSIGFQWTISGPKVAWDDRFKELMDYYNTNGKWPSQSMGSLGEWVHKQRTLHSKGDKNYMKKNFPRLDAVGFEWTPRGNTRMSWEEGYDLLTAYGRLNGHFNVPDPADIAGPAGVDRKSNDFRLFKWVESLHGMYRSYRLGRKSGSLTEDRVNVLSKIGFPFREE</sequence>
<dbReference type="OrthoDB" id="53719at2759"/>
<dbReference type="PANTHER" id="PTHR33418">
    <property type="entry name" value="HELICASE-ASSOCIATED"/>
    <property type="match status" value="1"/>
</dbReference>
<protein>
    <recommendedName>
        <fullName evidence="2">Helicase-associated domain-containing protein</fullName>
    </recommendedName>
</protein>
<dbReference type="Proteomes" id="UP000266841">
    <property type="component" value="Unassembled WGS sequence"/>
</dbReference>
<dbReference type="InterPro" id="IPR005114">
    <property type="entry name" value="Helicase_assoc"/>
</dbReference>
<gene>
    <name evidence="3" type="ORF">THAOC_34882</name>
</gene>
<dbReference type="eggNOG" id="ENOG502QYQX">
    <property type="taxonomic scope" value="Eukaryota"/>
</dbReference>
<feature type="compositionally biased region" description="Low complexity" evidence="1">
    <location>
        <begin position="1"/>
        <end position="13"/>
    </location>
</feature>
<accession>K0RIG3</accession>
<evidence type="ECO:0000313" key="4">
    <source>
        <dbReference type="Proteomes" id="UP000266841"/>
    </source>
</evidence>
<feature type="domain" description="Helicase-associated" evidence="2">
    <location>
        <begin position="204"/>
        <end position="262"/>
    </location>
</feature>
<organism evidence="3 4">
    <name type="scientific">Thalassiosira oceanica</name>
    <name type="common">Marine diatom</name>
    <dbReference type="NCBI Taxonomy" id="159749"/>
    <lineage>
        <taxon>Eukaryota</taxon>
        <taxon>Sar</taxon>
        <taxon>Stramenopiles</taxon>
        <taxon>Ochrophyta</taxon>
        <taxon>Bacillariophyta</taxon>
        <taxon>Coscinodiscophyceae</taxon>
        <taxon>Thalassiosirophycidae</taxon>
        <taxon>Thalassiosirales</taxon>
        <taxon>Thalassiosiraceae</taxon>
        <taxon>Thalassiosira</taxon>
    </lineage>
</organism>
<feature type="region of interest" description="Disordered" evidence="1">
    <location>
        <begin position="86"/>
        <end position="114"/>
    </location>
</feature>
<proteinExistence type="predicted"/>
<dbReference type="PANTHER" id="PTHR33418:SF1">
    <property type="entry name" value="HELICASE-ASSOCIATED DOMAIN-CONTAINING PROTEIN"/>
    <property type="match status" value="1"/>
</dbReference>
<comment type="caution">
    <text evidence="3">The sequence shown here is derived from an EMBL/GenBank/DDBJ whole genome shotgun (WGS) entry which is preliminary data.</text>
</comment>
<dbReference type="AlphaFoldDB" id="K0RIG3"/>
<feature type="region of interest" description="Disordered" evidence="1">
    <location>
        <begin position="1"/>
        <end position="30"/>
    </location>
</feature>
<evidence type="ECO:0000259" key="2">
    <source>
        <dbReference type="Pfam" id="PF03457"/>
    </source>
</evidence>
<evidence type="ECO:0000256" key="1">
    <source>
        <dbReference type="SAM" id="MobiDB-lite"/>
    </source>
</evidence>
<evidence type="ECO:0000313" key="3">
    <source>
        <dbReference type="EMBL" id="EJK46447.1"/>
    </source>
</evidence>
<dbReference type="OMA" id="WVANVEI"/>